<gene>
    <name evidence="5" type="ORF">KPL37_16585</name>
</gene>
<protein>
    <submittedName>
        <fullName evidence="5">Chemotaxis protein</fullName>
    </submittedName>
</protein>
<proteinExistence type="predicted"/>
<dbReference type="RefSeq" id="WP_216151138.1">
    <property type="nucleotide sequence ID" value="NZ_JAHLDV010000058.1"/>
</dbReference>
<evidence type="ECO:0000313" key="5">
    <source>
        <dbReference type="EMBL" id="MBU3161327.1"/>
    </source>
</evidence>
<dbReference type="PROSITE" id="PS50111">
    <property type="entry name" value="CHEMOTAXIS_TRANSDUC_2"/>
    <property type="match status" value="1"/>
</dbReference>
<feature type="coiled-coil region" evidence="3">
    <location>
        <begin position="62"/>
        <end position="89"/>
    </location>
</feature>
<organism evidence="5 6">
    <name type="scientific">Clostridium frigoris</name>
    <dbReference type="NCBI Taxonomy" id="205327"/>
    <lineage>
        <taxon>Bacteria</taxon>
        <taxon>Bacillati</taxon>
        <taxon>Bacillota</taxon>
        <taxon>Clostridia</taxon>
        <taxon>Eubacteriales</taxon>
        <taxon>Clostridiaceae</taxon>
        <taxon>Clostridium</taxon>
    </lineage>
</organism>
<dbReference type="SMART" id="SM00283">
    <property type="entry name" value="MA"/>
    <property type="match status" value="1"/>
</dbReference>
<comment type="caution">
    <text evidence="5">The sequence shown here is derived from an EMBL/GenBank/DDBJ whole genome shotgun (WGS) entry which is preliminary data.</text>
</comment>
<sequence length="319" mass="35192">MKLFKNRKPVILESKPTDFPAETRQKEVQFHNETTSFIKDMSTLLSETVEQHHIVDSDHNILGELADKVKAHMNEISNLTKNANTLTDSLHSEGDKLIDITEDTVKKSHAGKVAIEEMVTIIKSLEKENKTTTDSINELARKFSQVNEVVKLITSIASQTNLLALNAAIEAARAGEQGKGFAVVAGEIKKLAEMTKESTKDISNLIGSIENETKIVLNNSGKSNDVIARGVKASDNAVEKIEGSLYSVAKVEQEVRGVIDILTNQKQHIESMSKEILDVDEILKTTSDAIVNHIDQASVVERQLEETKTQLSSYSKKLS</sequence>
<evidence type="ECO:0000259" key="4">
    <source>
        <dbReference type="PROSITE" id="PS50111"/>
    </source>
</evidence>
<keyword evidence="1 2" id="KW-0807">Transducer</keyword>
<accession>A0ABS6BXJ1</accession>
<dbReference type="EMBL" id="JAHLDV010000058">
    <property type="protein sequence ID" value="MBU3161327.1"/>
    <property type="molecule type" value="Genomic_DNA"/>
</dbReference>
<feature type="domain" description="Methyl-accepting transducer" evidence="4">
    <location>
        <begin position="99"/>
        <end position="280"/>
    </location>
</feature>
<dbReference type="Proteomes" id="UP000776252">
    <property type="component" value="Unassembled WGS sequence"/>
</dbReference>
<dbReference type="PANTHER" id="PTHR32089">
    <property type="entry name" value="METHYL-ACCEPTING CHEMOTAXIS PROTEIN MCPB"/>
    <property type="match status" value="1"/>
</dbReference>
<dbReference type="PANTHER" id="PTHR32089:SF112">
    <property type="entry name" value="LYSOZYME-LIKE PROTEIN-RELATED"/>
    <property type="match status" value="1"/>
</dbReference>
<evidence type="ECO:0000313" key="6">
    <source>
        <dbReference type="Proteomes" id="UP000776252"/>
    </source>
</evidence>
<keyword evidence="3" id="KW-0175">Coiled coil</keyword>
<evidence type="ECO:0000256" key="2">
    <source>
        <dbReference type="PROSITE-ProRule" id="PRU00284"/>
    </source>
</evidence>
<keyword evidence="6" id="KW-1185">Reference proteome</keyword>
<evidence type="ECO:0000256" key="3">
    <source>
        <dbReference type="SAM" id="Coils"/>
    </source>
</evidence>
<evidence type="ECO:0000256" key="1">
    <source>
        <dbReference type="ARBA" id="ARBA00023224"/>
    </source>
</evidence>
<dbReference type="InterPro" id="IPR004089">
    <property type="entry name" value="MCPsignal_dom"/>
</dbReference>
<dbReference type="Pfam" id="PF00015">
    <property type="entry name" value="MCPsignal"/>
    <property type="match status" value="1"/>
</dbReference>
<reference evidence="5 6" key="1">
    <citation type="submission" date="2021-06" db="EMBL/GenBank/DDBJ databases">
        <title>Clostridia strains as spoilage organisms.</title>
        <authorList>
            <person name="Wambui J."/>
            <person name="Stephan R."/>
            <person name="Stevens M.J.A."/>
        </authorList>
    </citation>
    <scope>NUCLEOTIDE SEQUENCE [LARGE SCALE GENOMIC DNA]</scope>
    <source>
        <strain evidence="5 6">DSM 14204</strain>
    </source>
</reference>
<name>A0ABS6BXJ1_9CLOT</name>